<dbReference type="EMBL" id="JAFREP010000007">
    <property type="protein sequence ID" value="MBO1318688.1"/>
    <property type="molecule type" value="Genomic_DNA"/>
</dbReference>
<sequence>MMKVFMQLSLFNREGGLERVLGVVRLRGFQVMEMAAHQNAQGNALDVTLKLQGQRESDNLKQQLNKLYDVEKVEMFTMAPAKSAVMTNFSQQPMAAAG</sequence>
<evidence type="ECO:0000313" key="2">
    <source>
        <dbReference type="Proteomes" id="UP000664417"/>
    </source>
</evidence>
<name>A0A8J7U3U5_9BACT</name>
<protein>
    <submittedName>
        <fullName evidence="1">ACT domain-containing protein</fullName>
    </submittedName>
</protein>
<dbReference type="Proteomes" id="UP000664417">
    <property type="component" value="Unassembled WGS sequence"/>
</dbReference>
<dbReference type="Gene3D" id="3.30.70.260">
    <property type="match status" value="1"/>
</dbReference>
<dbReference type="InterPro" id="IPR045865">
    <property type="entry name" value="ACT-like_dom_sf"/>
</dbReference>
<reference evidence="1" key="1">
    <citation type="submission" date="2021-03" db="EMBL/GenBank/DDBJ databases">
        <authorList>
            <person name="Wang G."/>
        </authorList>
    </citation>
    <scope>NUCLEOTIDE SEQUENCE</scope>
    <source>
        <strain evidence="1">KCTC 12899</strain>
    </source>
</reference>
<dbReference type="AlphaFoldDB" id="A0A8J7U3U5"/>
<comment type="caution">
    <text evidence="1">The sequence shown here is derived from an EMBL/GenBank/DDBJ whole genome shotgun (WGS) entry which is preliminary data.</text>
</comment>
<keyword evidence="2" id="KW-1185">Reference proteome</keyword>
<dbReference type="Pfam" id="PF13710">
    <property type="entry name" value="ACT_5"/>
    <property type="match status" value="1"/>
</dbReference>
<organism evidence="1 2">
    <name type="scientific">Acanthopleuribacter pedis</name>
    <dbReference type="NCBI Taxonomy" id="442870"/>
    <lineage>
        <taxon>Bacteria</taxon>
        <taxon>Pseudomonadati</taxon>
        <taxon>Acidobacteriota</taxon>
        <taxon>Holophagae</taxon>
        <taxon>Acanthopleuribacterales</taxon>
        <taxon>Acanthopleuribacteraceae</taxon>
        <taxon>Acanthopleuribacter</taxon>
    </lineage>
</organism>
<dbReference type="SUPFAM" id="SSF55021">
    <property type="entry name" value="ACT-like"/>
    <property type="match status" value="1"/>
</dbReference>
<accession>A0A8J7U3U5</accession>
<proteinExistence type="predicted"/>
<evidence type="ECO:0000313" key="1">
    <source>
        <dbReference type="EMBL" id="MBO1318688.1"/>
    </source>
</evidence>
<gene>
    <name evidence="1" type="ORF">J3U88_09470</name>
</gene>